<dbReference type="InterPro" id="IPR039365">
    <property type="entry name" value="IS701-like"/>
</dbReference>
<dbReference type="OrthoDB" id="154498at2"/>
<dbReference type="PANTHER" id="PTHR33627">
    <property type="entry name" value="TRANSPOSASE"/>
    <property type="match status" value="1"/>
</dbReference>
<accession>A0A4P6JYG5</accession>
<sequence length="82" mass="8729">MAGEGTPDRFQCLLKHAHWDADAMRDDLQAYVLAHLADPKAVLAIDETGFGKKGKKPAGVAPQYSGTVGKIANCQIGVSLTY</sequence>
<feature type="domain" description="Transposase IS701-like DDE" evidence="1">
    <location>
        <begin position="6"/>
        <end position="81"/>
    </location>
</feature>
<evidence type="ECO:0000313" key="3">
    <source>
        <dbReference type="Proteomes" id="UP000290365"/>
    </source>
</evidence>
<dbReference type="Pfam" id="PF13546">
    <property type="entry name" value="DDE_5"/>
    <property type="match status" value="1"/>
</dbReference>
<dbReference type="Proteomes" id="UP000290365">
    <property type="component" value="Chromosome"/>
</dbReference>
<dbReference type="EMBL" id="CP035758">
    <property type="protein sequence ID" value="QBD80513.1"/>
    <property type="molecule type" value="Genomic_DNA"/>
</dbReference>
<keyword evidence="3" id="KW-1185">Reference proteome</keyword>
<dbReference type="PANTHER" id="PTHR33627:SF1">
    <property type="entry name" value="TRANSPOSASE"/>
    <property type="match status" value="1"/>
</dbReference>
<name>A0A4P6JYG5_KTERU</name>
<dbReference type="KEGG" id="kbs:EPA93_32895"/>
<evidence type="ECO:0000313" key="2">
    <source>
        <dbReference type="EMBL" id="QBD80513.1"/>
    </source>
</evidence>
<evidence type="ECO:0000259" key="1">
    <source>
        <dbReference type="Pfam" id="PF13546"/>
    </source>
</evidence>
<protein>
    <recommendedName>
        <fullName evidence="1">Transposase IS701-like DDE domain-containing protein</fullName>
    </recommendedName>
</protein>
<dbReference type="InterPro" id="IPR038721">
    <property type="entry name" value="IS701-like_DDE_dom"/>
</dbReference>
<reference evidence="2 3" key="1">
    <citation type="submission" date="2019-01" db="EMBL/GenBank/DDBJ databases">
        <title>Ktedonosporobacter rubrisoli SCAWS-G2.</title>
        <authorList>
            <person name="Huang Y."/>
            <person name="Yan B."/>
        </authorList>
    </citation>
    <scope>NUCLEOTIDE SEQUENCE [LARGE SCALE GENOMIC DNA]</scope>
    <source>
        <strain evidence="2 3">SCAWS-G2</strain>
    </source>
</reference>
<dbReference type="AlphaFoldDB" id="A0A4P6JYG5"/>
<organism evidence="2 3">
    <name type="scientific">Ktedonosporobacter rubrisoli</name>
    <dbReference type="NCBI Taxonomy" id="2509675"/>
    <lineage>
        <taxon>Bacteria</taxon>
        <taxon>Bacillati</taxon>
        <taxon>Chloroflexota</taxon>
        <taxon>Ktedonobacteria</taxon>
        <taxon>Ktedonobacterales</taxon>
        <taxon>Ktedonosporobacteraceae</taxon>
        <taxon>Ktedonosporobacter</taxon>
    </lineage>
</organism>
<proteinExistence type="predicted"/>
<gene>
    <name evidence="2" type="ORF">EPA93_32895</name>
</gene>